<evidence type="ECO:0000256" key="1">
    <source>
        <dbReference type="SAM" id="SignalP"/>
    </source>
</evidence>
<dbReference type="GeneID" id="52037770"/>
<comment type="caution">
    <text evidence="2">The sequence shown here is derived from an EMBL/GenBank/DDBJ whole genome shotgun (WGS) entry which is preliminary data.</text>
</comment>
<dbReference type="EMBL" id="VDBS01000035">
    <property type="protein sequence ID" value="TNB57651.1"/>
    <property type="molecule type" value="Genomic_DNA"/>
</dbReference>
<evidence type="ECO:0000313" key="3">
    <source>
        <dbReference type="EMBL" id="TXK60665.1"/>
    </source>
</evidence>
<name>A0AAX2UIZ1_9BACT</name>
<accession>A0AAX2UIZ1</accession>
<keyword evidence="5" id="KW-1185">Reference proteome</keyword>
<keyword evidence="1" id="KW-0732">Signal</keyword>
<reference evidence="2 4" key="1">
    <citation type="submission" date="2019-05" db="EMBL/GenBank/DDBJ databases">
        <title>Draft genomes of eight strains of Campylobacter helveticus isolated from cats and a dog in New Zealand.</title>
        <authorList>
            <person name="Bojanic K."/>
            <person name="Midwinter A.C."/>
            <person name="Biggs P.J."/>
            <person name="Acke E."/>
            <person name="Cornelius A.J."/>
            <person name="Marshall J.C."/>
        </authorList>
    </citation>
    <scope>NUCLEOTIDE SEQUENCE [LARGE SCALE GENOMIC DNA]</scope>
    <source>
        <strain evidence="2 4">ACP123b</strain>
    </source>
</reference>
<feature type="chain" id="PRO_5044027652" evidence="1">
    <location>
        <begin position="22"/>
        <end position="373"/>
    </location>
</feature>
<evidence type="ECO:0000313" key="5">
    <source>
        <dbReference type="Proteomes" id="UP000321317"/>
    </source>
</evidence>
<evidence type="ECO:0000313" key="4">
    <source>
        <dbReference type="Proteomes" id="UP000306813"/>
    </source>
</evidence>
<evidence type="ECO:0000313" key="2">
    <source>
        <dbReference type="EMBL" id="TNB57651.1"/>
    </source>
</evidence>
<sequence>MFKKSLLTLSLSCALALNANAVSLDDVLDNIIGSLDKKFNNLFSSSLSVIETCHYNGNFDIKTDFDICKVASKLDNLKFDACKLIGGSGGTQVGISGVQSFCNAQAKKFEDYVSKQSSDFIEYQALNIDEANKASEFAGKLPSGQDLKSYFKVWDINSVFKDNSPNNLASSYLLQGNQEVVSLMMDYAKSSGAKTDPSTIKVEDIKAPATLENYQSAINESVRNYKKILKDTSANSISSMVRSKLNGNNNDAKSAQNIVSENKKAFDLAKSAELGQALSTAGHKKFAIPTQEYVENLRSDLQLKAVAGIRKQQAEEIAIIARIEEKWNKKYEIAKLLADKEVILAQQFDSKSAQAEIDKIVADASGSNKPSQP</sequence>
<dbReference type="Proteomes" id="UP000321317">
    <property type="component" value="Unassembled WGS sequence"/>
</dbReference>
<dbReference type="Proteomes" id="UP000306813">
    <property type="component" value="Unassembled WGS sequence"/>
</dbReference>
<dbReference type="RefSeq" id="WP_082200823.1">
    <property type="nucleotide sequence ID" value="NZ_CAUWMG010000042.1"/>
</dbReference>
<gene>
    <name evidence="2" type="ORF">FDW42_04560</name>
    <name evidence="3" type="ORF">FVD16_00825</name>
</gene>
<proteinExistence type="predicted"/>
<dbReference type="AlphaFoldDB" id="A0AAX2UIZ1"/>
<protein>
    <submittedName>
        <fullName evidence="2">Uncharacterized protein</fullName>
    </submittedName>
</protein>
<dbReference type="KEGG" id="chv:CHELV3228_a0032"/>
<organism evidence="2 4">
    <name type="scientific">Campylobacter helveticus</name>
    <dbReference type="NCBI Taxonomy" id="28898"/>
    <lineage>
        <taxon>Bacteria</taxon>
        <taxon>Pseudomonadati</taxon>
        <taxon>Campylobacterota</taxon>
        <taxon>Epsilonproteobacteria</taxon>
        <taxon>Campylobacterales</taxon>
        <taxon>Campylobacteraceae</taxon>
        <taxon>Campylobacter</taxon>
    </lineage>
</organism>
<reference evidence="3 5" key="2">
    <citation type="submission" date="2019-08" db="EMBL/GenBank/DDBJ databases">
        <title>Rapid identification of Enteric Bacteria from Whole Genome Sequences (WGS) using Average Nucleotide Identity (ANI).</title>
        <authorList>
            <person name="Lane C."/>
        </authorList>
    </citation>
    <scope>NUCLEOTIDE SEQUENCE [LARGE SCALE GENOMIC DNA]</scope>
    <source>
        <strain evidence="3 5">D4984</strain>
    </source>
</reference>
<dbReference type="EMBL" id="VRMA01000003">
    <property type="protein sequence ID" value="TXK60665.1"/>
    <property type="molecule type" value="Genomic_DNA"/>
</dbReference>
<feature type="signal peptide" evidence="1">
    <location>
        <begin position="1"/>
        <end position="21"/>
    </location>
</feature>